<name>Q9RH64_BRAJP</name>
<dbReference type="PROSITE" id="PS00623">
    <property type="entry name" value="GMC_OXRED_1"/>
    <property type="match status" value="1"/>
</dbReference>
<proteinExistence type="inferred from homology"/>
<dbReference type="GO" id="GO:0050660">
    <property type="term" value="F:flavin adenine dinucleotide binding"/>
    <property type="evidence" value="ECO:0007669"/>
    <property type="project" value="InterPro"/>
</dbReference>
<evidence type="ECO:0000256" key="2">
    <source>
        <dbReference type="ARBA" id="ARBA00010790"/>
    </source>
</evidence>
<dbReference type="EMBL" id="AF065159">
    <property type="protein sequence ID" value="AAF22875.1"/>
    <property type="molecule type" value="Genomic_DNA"/>
</dbReference>
<dbReference type="InterPro" id="IPR007867">
    <property type="entry name" value="GMC_OxRtase_C"/>
</dbReference>
<protein>
    <submittedName>
        <fullName evidence="9">Putative GMC-oxidoreductase</fullName>
    </submittedName>
</protein>
<evidence type="ECO:0000256" key="3">
    <source>
        <dbReference type="ARBA" id="ARBA00022630"/>
    </source>
</evidence>
<dbReference type="Gene3D" id="3.50.50.60">
    <property type="entry name" value="FAD/NAD(P)-binding domain"/>
    <property type="match status" value="1"/>
</dbReference>
<evidence type="ECO:0000259" key="7">
    <source>
        <dbReference type="PROSITE" id="PS00623"/>
    </source>
</evidence>
<dbReference type="PIRSF" id="PIRSF000137">
    <property type="entry name" value="Alcohol_oxidase"/>
    <property type="match status" value="1"/>
</dbReference>
<reference evidence="9" key="1">
    <citation type="submission" date="2000-01" db="EMBL/GenBank/DDBJ databases">
        <authorList>
            <person name="Mueller P."/>
            <person name="Stingel D."/>
        </authorList>
    </citation>
    <scope>NUCLEOTIDE SEQUENCE</scope>
    <source>
        <strain evidence="9">USDA 110spc4</strain>
    </source>
</reference>
<dbReference type="SUPFAM" id="SSF51905">
    <property type="entry name" value="FAD/NAD(P)-binding domain"/>
    <property type="match status" value="1"/>
</dbReference>
<dbReference type="AlphaFoldDB" id="Q9RH64"/>
<dbReference type="InterPro" id="IPR036188">
    <property type="entry name" value="FAD/NAD-bd_sf"/>
</dbReference>
<evidence type="ECO:0000256" key="1">
    <source>
        <dbReference type="ARBA" id="ARBA00001974"/>
    </source>
</evidence>
<evidence type="ECO:0000256" key="4">
    <source>
        <dbReference type="ARBA" id="ARBA00022827"/>
    </source>
</evidence>
<dbReference type="Pfam" id="PF00732">
    <property type="entry name" value="GMC_oxred_N"/>
    <property type="match status" value="1"/>
</dbReference>
<evidence type="ECO:0000256" key="5">
    <source>
        <dbReference type="PIRSR" id="PIRSR000137-2"/>
    </source>
</evidence>
<dbReference type="PANTHER" id="PTHR11552">
    <property type="entry name" value="GLUCOSE-METHANOL-CHOLINE GMC OXIDOREDUCTASE"/>
    <property type="match status" value="1"/>
</dbReference>
<dbReference type="GO" id="GO:0016614">
    <property type="term" value="F:oxidoreductase activity, acting on CH-OH group of donors"/>
    <property type="evidence" value="ECO:0007669"/>
    <property type="project" value="InterPro"/>
</dbReference>
<accession>Q9RH64</accession>
<feature type="domain" description="Glucose-methanol-choline oxidoreductase N-terminal" evidence="7">
    <location>
        <begin position="84"/>
        <end position="107"/>
    </location>
</feature>
<keyword evidence="4 5" id="KW-0274">FAD</keyword>
<dbReference type="Pfam" id="PF05199">
    <property type="entry name" value="GMC_oxred_C"/>
    <property type="match status" value="1"/>
</dbReference>
<feature type="binding site" evidence="5">
    <location>
        <position position="226"/>
    </location>
    <ligand>
        <name>FAD</name>
        <dbReference type="ChEBI" id="CHEBI:57692"/>
    </ligand>
</feature>
<evidence type="ECO:0000259" key="8">
    <source>
        <dbReference type="PROSITE" id="PS00624"/>
    </source>
</evidence>
<comment type="cofactor">
    <cofactor evidence="1 5">
        <name>FAD</name>
        <dbReference type="ChEBI" id="CHEBI:57692"/>
    </cofactor>
</comment>
<feature type="domain" description="Glucose-methanol-choline oxidoreductase N-terminal" evidence="8">
    <location>
        <begin position="263"/>
        <end position="277"/>
    </location>
</feature>
<comment type="similarity">
    <text evidence="2 6">Belongs to the GMC oxidoreductase family.</text>
</comment>
<dbReference type="Gene3D" id="3.30.410.40">
    <property type="match status" value="1"/>
</dbReference>
<evidence type="ECO:0000256" key="6">
    <source>
        <dbReference type="RuleBase" id="RU003968"/>
    </source>
</evidence>
<evidence type="ECO:0000313" key="9">
    <source>
        <dbReference type="EMBL" id="AAF22875.1"/>
    </source>
</evidence>
<keyword evidence="3 6" id="KW-0285">Flavoprotein</keyword>
<dbReference type="PANTHER" id="PTHR11552:SF147">
    <property type="entry name" value="CHOLINE DEHYDROGENASE, MITOCHONDRIAL"/>
    <property type="match status" value="1"/>
</dbReference>
<organism evidence="9">
    <name type="scientific">Bradyrhizobium japonicum</name>
    <dbReference type="NCBI Taxonomy" id="375"/>
    <lineage>
        <taxon>Bacteria</taxon>
        <taxon>Pseudomonadati</taxon>
        <taxon>Pseudomonadota</taxon>
        <taxon>Alphaproteobacteria</taxon>
        <taxon>Hyphomicrobiales</taxon>
        <taxon>Nitrobacteraceae</taxon>
        <taxon>Bradyrhizobium</taxon>
    </lineage>
</organism>
<dbReference type="PROSITE" id="PS00624">
    <property type="entry name" value="GMC_OXRED_2"/>
    <property type="match status" value="1"/>
</dbReference>
<sequence>MYDVIVVGGGSAGAAVAARLSEDPARRVLLEAGLDWRADEAPWEVKTPNPIPIIHKREYQEKWQWPDLLTRRVAGQEPRFYWRGKGLGGSSMMNGQIAIRGVADAFDEWAANGCTGWSAKEVMPLFSVIEDDMEFGHTEGHGRGRGGPLPVYRAPPEKWGPIDRGLRDAALASGYPWCADVNGPDGEGVACYPINSRDSRRITTNEGYLEPARGRANLEIRGHALVDRVLISDGRATGVRVLIEGQGTSDIGARQIRAVLCAGAIHSPAILLRSGIGPAEELKAMGIAVARDLPVGRHFFDHPLFRATIQLRENLRPTDPDTRHTNCCVTYSSGLANGGKRDMILIAFNHRGIGVPGAIGAGLFNAYSRGTLKLASTDPSIDPVVEENMLADPRESCAMMDAVKRLAVITSQPALSGIADWIRLTDTDLTLPQAAALPDHELDALLRRETGDIQHAAGSCRMSGVNDAHGVLNPDGTVKGIAGLRVADASIMPSDCRANTHFTTVVIGEAIARMMMRVVVTIQVSCPAKAGIQYSEAPVGSHNVRRAVLDRPPSRA</sequence>
<dbReference type="InterPro" id="IPR012132">
    <property type="entry name" value="GMC_OxRdtase"/>
</dbReference>
<dbReference type="InterPro" id="IPR000172">
    <property type="entry name" value="GMC_OxRdtase_N"/>
</dbReference>
<dbReference type="SUPFAM" id="SSF54373">
    <property type="entry name" value="FAD-linked reductases, C-terminal domain"/>
    <property type="match status" value="1"/>
</dbReference>